<dbReference type="PANTHER" id="PTHR43003:SF5">
    <property type="entry name" value="DNA-3-METHYLADENINE GLYCOSYLASE"/>
    <property type="match status" value="1"/>
</dbReference>
<dbReference type="GO" id="GO:0006307">
    <property type="term" value="P:DNA alkylation repair"/>
    <property type="evidence" value="ECO:0007669"/>
    <property type="project" value="TreeGrafter"/>
</dbReference>
<sequence>MNFSYGEVELAHLRARDRRLGRVIDQLGLIERRVEPDLFASIVRSIVGQQISTTAQRTVWERLVARYEGINPAALAGAATHELQALGMSHRKAEYIVGFAQAVHTGALDLDRVAALPDQEAIAALSSIRGIGRWTAEMTLLFSLQRPDIFAFDDLGIQRGLRMVYRHRDIDRARFERFRRRYSPYGSVASLYLWAVAGGAVPELTDPRR</sequence>
<keyword evidence="4" id="KW-0227">DNA damage</keyword>
<reference evidence="7" key="1">
    <citation type="submission" date="2023-11" db="EMBL/GenBank/DDBJ databases">
        <title>Scrofimicrobium hongkongense sp. nov., isolated from a patient with peritonitis.</title>
        <authorList>
            <person name="Lao H.Y."/>
            <person name="Wong A.Y.P."/>
            <person name="Ng T.L."/>
            <person name="Wong R.Y.L."/>
            <person name="Yau M.C.Y."/>
            <person name="Lam J.Y.W."/>
            <person name="Siu G.K.H."/>
        </authorList>
    </citation>
    <scope>NUCLEOTIDE SEQUENCE</scope>
    <source>
        <strain evidence="7">R131</strain>
    </source>
</reference>
<dbReference type="Pfam" id="PF00730">
    <property type="entry name" value="HhH-GPD"/>
    <property type="match status" value="1"/>
</dbReference>
<dbReference type="GO" id="GO:0032131">
    <property type="term" value="F:alkylated DNA binding"/>
    <property type="evidence" value="ECO:0007669"/>
    <property type="project" value="TreeGrafter"/>
</dbReference>
<dbReference type="GO" id="GO:0008725">
    <property type="term" value="F:DNA-3-methyladenine glycosylase activity"/>
    <property type="evidence" value="ECO:0007669"/>
    <property type="project" value="TreeGrafter"/>
</dbReference>
<dbReference type="KEGG" id="sapp:SAC06_07850"/>
<dbReference type="InterPro" id="IPR051912">
    <property type="entry name" value="Alkylbase_DNA_Glycosylase/TA"/>
</dbReference>
<dbReference type="RefSeq" id="WP_350257755.1">
    <property type="nucleotide sequence ID" value="NZ_CP138335.1"/>
</dbReference>
<dbReference type="Gene3D" id="1.10.340.30">
    <property type="entry name" value="Hypothetical protein, domain 2"/>
    <property type="match status" value="1"/>
</dbReference>
<dbReference type="InterPro" id="IPR011257">
    <property type="entry name" value="DNA_glycosylase"/>
</dbReference>
<gene>
    <name evidence="7" type="ORF">SAC06_07850</name>
</gene>
<organism evidence="7">
    <name type="scientific">Scrofimicrobium appendicitidis</name>
    <dbReference type="NCBI Taxonomy" id="3079930"/>
    <lineage>
        <taxon>Bacteria</taxon>
        <taxon>Bacillati</taxon>
        <taxon>Actinomycetota</taxon>
        <taxon>Actinomycetes</taxon>
        <taxon>Actinomycetales</taxon>
        <taxon>Actinomycetaceae</taxon>
        <taxon>Scrofimicrobium</taxon>
    </lineage>
</organism>
<evidence type="ECO:0000256" key="1">
    <source>
        <dbReference type="ARBA" id="ARBA00000086"/>
    </source>
</evidence>
<evidence type="ECO:0000259" key="6">
    <source>
        <dbReference type="SMART" id="SM00478"/>
    </source>
</evidence>
<dbReference type="GO" id="GO:0006285">
    <property type="term" value="P:base-excision repair, AP site formation"/>
    <property type="evidence" value="ECO:0007669"/>
    <property type="project" value="TreeGrafter"/>
</dbReference>
<name>A0AAU7V5M2_9ACTO</name>
<evidence type="ECO:0000256" key="4">
    <source>
        <dbReference type="ARBA" id="ARBA00022763"/>
    </source>
</evidence>
<dbReference type="AlphaFoldDB" id="A0AAU7V5M2"/>
<comment type="similarity">
    <text evidence="2">Belongs to the alkylbase DNA glycosidase AlkA family.</text>
</comment>
<dbReference type="FunFam" id="1.10.340.30:FF:000004">
    <property type="entry name" value="DNA-3-methyladenine glycosylase II"/>
    <property type="match status" value="1"/>
</dbReference>
<evidence type="ECO:0000256" key="5">
    <source>
        <dbReference type="ARBA" id="ARBA00023204"/>
    </source>
</evidence>
<dbReference type="GO" id="GO:0032993">
    <property type="term" value="C:protein-DNA complex"/>
    <property type="evidence" value="ECO:0007669"/>
    <property type="project" value="TreeGrafter"/>
</dbReference>
<accession>A0AAU7V5M2</accession>
<dbReference type="SMART" id="SM00478">
    <property type="entry name" value="ENDO3c"/>
    <property type="match status" value="1"/>
</dbReference>
<dbReference type="PANTHER" id="PTHR43003">
    <property type="entry name" value="DNA-3-METHYLADENINE GLYCOSYLASE"/>
    <property type="match status" value="1"/>
</dbReference>
<dbReference type="CDD" id="cd00056">
    <property type="entry name" value="ENDO3c"/>
    <property type="match status" value="1"/>
</dbReference>
<evidence type="ECO:0000256" key="2">
    <source>
        <dbReference type="ARBA" id="ARBA00010817"/>
    </source>
</evidence>
<evidence type="ECO:0000313" key="7">
    <source>
        <dbReference type="EMBL" id="XBW07550.1"/>
    </source>
</evidence>
<keyword evidence="5" id="KW-0234">DNA repair</keyword>
<dbReference type="GO" id="GO:0043916">
    <property type="term" value="F:DNA-7-methylguanine glycosylase activity"/>
    <property type="evidence" value="ECO:0007669"/>
    <property type="project" value="TreeGrafter"/>
</dbReference>
<dbReference type="Gene3D" id="1.10.1670.40">
    <property type="match status" value="1"/>
</dbReference>
<proteinExistence type="inferred from homology"/>
<dbReference type="InterPro" id="IPR003265">
    <property type="entry name" value="HhH-GPD_domain"/>
</dbReference>
<evidence type="ECO:0000256" key="3">
    <source>
        <dbReference type="ARBA" id="ARBA00012000"/>
    </source>
</evidence>
<dbReference type="EC" id="3.2.2.21" evidence="3"/>
<dbReference type="SUPFAM" id="SSF48150">
    <property type="entry name" value="DNA-glycosylase"/>
    <property type="match status" value="1"/>
</dbReference>
<dbReference type="EMBL" id="CP138335">
    <property type="protein sequence ID" value="XBW07550.1"/>
    <property type="molecule type" value="Genomic_DNA"/>
</dbReference>
<dbReference type="GO" id="GO:0005737">
    <property type="term" value="C:cytoplasm"/>
    <property type="evidence" value="ECO:0007669"/>
    <property type="project" value="TreeGrafter"/>
</dbReference>
<feature type="domain" description="HhH-GPD" evidence="6">
    <location>
        <begin position="47"/>
        <end position="198"/>
    </location>
</feature>
<protein>
    <recommendedName>
        <fullName evidence="3">DNA-3-methyladenine glycosylase II</fullName>
        <ecNumber evidence="3">3.2.2.21</ecNumber>
    </recommendedName>
</protein>
<comment type="catalytic activity">
    <reaction evidence="1">
        <text>Hydrolysis of alkylated DNA, releasing 3-methyladenine, 3-methylguanine, 7-methylguanine and 7-methyladenine.</text>
        <dbReference type="EC" id="3.2.2.21"/>
    </reaction>
</comment>